<dbReference type="Pfam" id="PF12844">
    <property type="entry name" value="HTH_19"/>
    <property type="match status" value="1"/>
</dbReference>
<sequence>MEELGKRLRELRKKNKQTLKQIAEKTDLSISFLSQVEHGRSSVTLESLMRISECLNVNPSYFFADQDELDAKKQIAVNKKETMDEDTFVSNFIYKDLSGKFSNQSFLPTLVTLQPRKNGVRPLAHTGQEFIYVLEGTLSIIFENEEIDLHAGESIHMESTIPHNWLNRTEQTIKLLYVSSN</sequence>
<organism evidence="4 5">
    <name type="scientific">Oceanobacillus neutriphilus</name>
    <dbReference type="NCBI Taxonomy" id="531815"/>
    <lineage>
        <taxon>Bacteria</taxon>
        <taxon>Bacillati</taxon>
        <taxon>Bacillota</taxon>
        <taxon>Bacilli</taxon>
        <taxon>Bacillales</taxon>
        <taxon>Bacillaceae</taxon>
        <taxon>Oceanobacillus</taxon>
    </lineage>
</organism>
<dbReference type="Gene3D" id="1.10.260.40">
    <property type="entry name" value="lambda repressor-like DNA-binding domains"/>
    <property type="match status" value="1"/>
</dbReference>
<accession>A0ABQ2NPW8</accession>
<feature type="coiled-coil region" evidence="2">
    <location>
        <begin position="1"/>
        <end position="28"/>
    </location>
</feature>
<reference evidence="5" key="1">
    <citation type="journal article" date="2019" name="Int. J. Syst. Evol. Microbiol.">
        <title>The Global Catalogue of Microorganisms (GCM) 10K type strain sequencing project: providing services to taxonomists for standard genome sequencing and annotation.</title>
        <authorList>
            <consortium name="The Broad Institute Genomics Platform"/>
            <consortium name="The Broad Institute Genome Sequencing Center for Infectious Disease"/>
            <person name="Wu L."/>
            <person name="Ma J."/>
        </authorList>
    </citation>
    <scope>NUCLEOTIDE SEQUENCE [LARGE SCALE GENOMIC DNA]</scope>
    <source>
        <strain evidence="5">CGMCC 1.7693</strain>
    </source>
</reference>
<feature type="domain" description="HTH cro/C1-type" evidence="3">
    <location>
        <begin position="8"/>
        <end position="62"/>
    </location>
</feature>
<keyword evidence="1 4" id="KW-0238">DNA-binding</keyword>
<name>A0ABQ2NPW8_9BACI</name>
<evidence type="ECO:0000259" key="3">
    <source>
        <dbReference type="PROSITE" id="PS50943"/>
    </source>
</evidence>
<proteinExistence type="predicted"/>
<dbReference type="GO" id="GO:0003677">
    <property type="term" value="F:DNA binding"/>
    <property type="evidence" value="ECO:0007669"/>
    <property type="project" value="UniProtKB-KW"/>
</dbReference>
<dbReference type="InterPro" id="IPR050807">
    <property type="entry name" value="TransReg_Diox_bact_type"/>
</dbReference>
<dbReference type="InterPro" id="IPR011051">
    <property type="entry name" value="RmlC_Cupin_sf"/>
</dbReference>
<dbReference type="SMART" id="SM00530">
    <property type="entry name" value="HTH_XRE"/>
    <property type="match status" value="1"/>
</dbReference>
<evidence type="ECO:0000313" key="4">
    <source>
        <dbReference type="EMBL" id="GGP07793.1"/>
    </source>
</evidence>
<dbReference type="InterPro" id="IPR014710">
    <property type="entry name" value="RmlC-like_jellyroll"/>
</dbReference>
<dbReference type="SUPFAM" id="SSF47413">
    <property type="entry name" value="lambda repressor-like DNA-binding domains"/>
    <property type="match status" value="1"/>
</dbReference>
<dbReference type="InterPro" id="IPR001387">
    <property type="entry name" value="Cro/C1-type_HTH"/>
</dbReference>
<dbReference type="CDD" id="cd00093">
    <property type="entry name" value="HTH_XRE"/>
    <property type="match status" value="1"/>
</dbReference>
<evidence type="ECO:0000313" key="5">
    <source>
        <dbReference type="Proteomes" id="UP000641206"/>
    </source>
</evidence>
<protein>
    <submittedName>
        <fullName evidence="4">DNA-binding protein</fullName>
    </submittedName>
</protein>
<keyword evidence="5" id="KW-1185">Reference proteome</keyword>
<evidence type="ECO:0000256" key="1">
    <source>
        <dbReference type="ARBA" id="ARBA00023125"/>
    </source>
</evidence>
<keyword evidence="2" id="KW-0175">Coiled coil</keyword>
<dbReference type="Proteomes" id="UP000641206">
    <property type="component" value="Unassembled WGS sequence"/>
</dbReference>
<dbReference type="RefSeq" id="WP_188732915.1">
    <property type="nucleotide sequence ID" value="NZ_BMLW01000001.1"/>
</dbReference>
<evidence type="ECO:0000256" key="2">
    <source>
        <dbReference type="SAM" id="Coils"/>
    </source>
</evidence>
<dbReference type="CDD" id="cd02209">
    <property type="entry name" value="cupin_XRE_C"/>
    <property type="match status" value="1"/>
</dbReference>
<dbReference type="PANTHER" id="PTHR46797">
    <property type="entry name" value="HTH-TYPE TRANSCRIPTIONAL REGULATOR"/>
    <property type="match status" value="1"/>
</dbReference>
<dbReference type="PROSITE" id="PS50943">
    <property type="entry name" value="HTH_CROC1"/>
    <property type="match status" value="1"/>
</dbReference>
<gene>
    <name evidence="4" type="ORF">GCM10011346_05190</name>
</gene>
<dbReference type="Gene3D" id="2.60.120.10">
    <property type="entry name" value="Jelly Rolls"/>
    <property type="match status" value="1"/>
</dbReference>
<dbReference type="EMBL" id="BMLW01000001">
    <property type="protein sequence ID" value="GGP07793.1"/>
    <property type="molecule type" value="Genomic_DNA"/>
</dbReference>
<dbReference type="InterPro" id="IPR010982">
    <property type="entry name" value="Lambda_DNA-bd_dom_sf"/>
</dbReference>
<dbReference type="Pfam" id="PF07883">
    <property type="entry name" value="Cupin_2"/>
    <property type="match status" value="1"/>
</dbReference>
<dbReference type="SUPFAM" id="SSF51182">
    <property type="entry name" value="RmlC-like cupins"/>
    <property type="match status" value="1"/>
</dbReference>
<comment type="caution">
    <text evidence="4">The sequence shown here is derived from an EMBL/GenBank/DDBJ whole genome shotgun (WGS) entry which is preliminary data.</text>
</comment>
<dbReference type="PANTHER" id="PTHR46797:SF25">
    <property type="entry name" value="TRANSCRIPTIONAL REGULATOR"/>
    <property type="match status" value="1"/>
</dbReference>
<dbReference type="InterPro" id="IPR013096">
    <property type="entry name" value="Cupin_2"/>
</dbReference>